<dbReference type="GO" id="GO:0030317">
    <property type="term" value="P:flagellated sperm motility"/>
    <property type="evidence" value="ECO:0007669"/>
    <property type="project" value="TreeGrafter"/>
</dbReference>
<evidence type="ECO:0000313" key="3">
    <source>
        <dbReference type="Proteomes" id="UP000534107"/>
    </source>
</evidence>
<dbReference type="PROSITE" id="PS50096">
    <property type="entry name" value="IQ"/>
    <property type="match status" value="1"/>
</dbReference>
<evidence type="ECO:0000313" key="2">
    <source>
        <dbReference type="EMBL" id="NXH12669.1"/>
    </source>
</evidence>
<gene>
    <name evidence="2" type="primary">Iqub</name>
    <name evidence="2" type="ORF">BUCCAP_R13214</name>
</gene>
<dbReference type="Proteomes" id="UP000534107">
    <property type="component" value="Unassembled WGS sequence"/>
</dbReference>
<dbReference type="OrthoDB" id="10265862at2759"/>
<dbReference type="InterPro" id="IPR057887">
    <property type="entry name" value="IQUB_helical"/>
</dbReference>
<accession>A0A7K9HFN5</accession>
<name>A0A7K9HFN5_9PICI</name>
<keyword evidence="3" id="KW-1185">Reference proteome</keyword>
<organism evidence="2 3">
    <name type="scientific">Bucco capensis</name>
    <name type="common">collared puffbird</name>
    <dbReference type="NCBI Taxonomy" id="135168"/>
    <lineage>
        <taxon>Eukaryota</taxon>
        <taxon>Metazoa</taxon>
        <taxon>Chordata</taxon>
        <taxon>Craniata</taxon>
        <taxon>Vertebrata</taxon>
        <taxon>Euteleostomi</taxon>
        <taxon>Archelosauria</taxon>
        <taxon>Archosauria</taxon>
        <taxon>Dinosauria</taxon>
        <taxon>Saurischia</taxon>
        <taxon>Theropoda</taxon>
        <taxon>Coelurosauria</taxon>
        <taxon>Aves</taxon>
        <taxon>Neognathae</taxon>
        <taxon>Neoaves</taxon>
        <taxon>Telluraves</taxon>
        <taxon>Coraciimorphae</taxon>
        <taxon>Piciformes</taxon>
        <taxon>Bucconidae</taxon>
        <taxon>Bucco</taxon>
    </lineage>
</organism>
<feature type="non-terminal residue" evidence="2">
    <location>
        <position position="1"/>
    </location>
</feature>
<dbReference type="InterPro" id="IPR037695">
    <property type="entry name" value="IQUB"/>
</dbReference>
<comment type="caution">
    <text evidence="2">The sequence shown here is derived from an EMBL/GenBank/DDBJ whole genome shotgun (WGS) entry which is preliminary data.</text>
</comment>
<sequence length="546" mass="64292">MPDVLPVTVQTGSGSFHHVDVRIERPPYPKPFLGGFKNRLTGVEFHHAGSQTIPKKRPDKGVAVFCRETQTALEKNKLQQTLNPTSTQMTKVGLYVSEKTDKVIIPGKYFTAEEYHKQRLQAAIVLQKSFRRWHARNVVQKLREQKRLRLEWEAQEELRREQEKEDKLRREQERRLNPKTKEDFELLFHALELWRQEETEQITRTLTGAERKAALCGVLEQEAQLIASIGRHRLNADEEKQQKAILHFLKKCAEPKRWKAFDGKLTTMDTQDTLRARELLELYHSVSMRDVAQESRVHVLLTLRQTLMEHKCKLTWEIVELIDREIDLRSREVKESNLEGLKKRICTLFLRFIKTPQFNPEVAKILKVPPDPLKLYKNVHLCHSCENYFPSGTFPIPADSHTLGRCCFCHRLANEARQRKEFVKYKLILEDLRRTEADYQEEAKIVSLVQLHDLQYLIEIIWASQSALSACSDLYDLVMVRWDKQQEWSPWNTIFLTREEADAHLKLCDLEKAYEVEFIQRIKQKHIQAKKYFAQFPVMASFLQKN</sequence>
<dbReference type="AlphaFoldDB" id="A0A7K9HFN5"/>
<evidence type="ECO:0000259" key="1">
    <source>
        <dbReference type="Pfam" id="PF25805"/>
    </source>
</evidence>
<dbReference type="PANTHER" id="PTHR21074">
    <property type="entry name" value="IQ AND UBIQUITIN-LIKE DOMAIN-CONTAINING PROTEIN"/>
    <property type="match status" value="1"/>
</dbReference>
<feature type="domain" description="IQ motif and ubiquitin-like" evidence="1">
    <location>
        <begin position="238"/>
        <end position="376"/>
    </location>
</feature>
<proteinExistence type="predicted"/>
<feature type="non-terminal residue" evidence="2">
    <location>
        <position position="546"/>
    </location>
</feature>
<dbReference type="Pfam" id="PF25805">
    <property type="entry name" value="IQUB"/>
    <property type="match status" value="1"/>
</dbReference>
<dbReference type="PANTHER" id="PTHR21074:SF0">
    <property type="entry name" value="IQ AND UBIQUITIN-LIKE DOMAIN-CONTAINING PROTEIN"/>
    <property type="match status" value="1"/>
</dbReference>
<dbReference type="GO" id="GO:0031514">
    <property type="term" value="C:motile cilium"/>
    <property type="evidence" value="ECO:0007669"/>
    <property type="project" value="TreeGrafter"/>
</dbReference>
<reference evidence="2 3" key="1">
    <citation type="submission" date="2019-09" db="EMBL/GenBank/DDBJ databases">
        <title>Bird 10,000 Genomes (B10K) Project - Family phase.</title>
        <authorList>
            <person name="Zhang G."/>
        </authorList>
    </citation>
    <scope>NUCLEOTIDE SEQUENCE [LARGE SCALE GENOMIC DNA]</scope>
    <source>
        <strain evidence="2">B10K-DU-001-16</strain>
        <tissue evidence="2">Muscle</tissue>
    </source>
</reference>
<dbReference type="EMBL" id="VWZO01005739">
    <property type="protein sequence ID" value="NXH12669.1"/>
    <property type="molecule type" value="Genomic_DNA"/>
</dbReference>
<dbReference type="GO" id="GO:0001669">
    <property type="term" value="C:acrosomal vesicle"/>
    <property type="evidence" value="ECO:0007669"/>
    <property type="project" value="TreeGrafter"/>
</dbReference>
<dbReference type="GO" id="GO:0060271">
    <property type="term" value="P:cilium assembly"/>
    <property type="evidence" value="ECO:0007669"/>
    <property type="project" value="TreeGrafter"/>
</dbReference>
<protein>
    <submittedName>
        <fullName evidence="2">IQUB protein</fullName>
    </submittedName>
</protein>